<dbReference type="EC" id="1.8.5.3" evidence="4"/>
<dbReference type="GO" id="GO:0043546">
    <property type="term" value="F:molybdopterin cofactor binding"/>
    <property type="evidence" value="ECO:0007669"/>
    <property type="project" value="InterPro"/>
</dbReference>
<keyword evidence="2" id="KW-0479">Metal-binding</keyword>
<dbReference type="Gene3D" id="2.40.40.20">
    <property type="match status" value="1"/>
</dbReference>
<organism evidence="4 5">
    <name type="scientific">Meiothermus luteus</name>
    <dbReference type="NCBI Taxonomy" id="2026184"/>
    <lineage>
        <taxon>Bacteria</taxon>
        <taxon>Thermotogati</taxon>
        <taxon>Deinococcota</taxon>
        <taxon>Deinococci</taxon>
        <taxon>Thermales</taxon>
        <taxon>Thermaceae</taxon>
        <taxon>Meiothermus</taxon>
    </lineage>
</organism>
<sequence>MQAEGGEPTLLVHPQDAQAFGVKDGARVRIRSQHGAVVRRARVSEAPIPGTVVLEGTWWEAPAPDGKGINWLTGEHLTDLGAGSTFHSNPVRLEPLP</sequence>
<evidence type="ECO:0000259" key="3">
    <source>
        <dbReference type="Pfam" id="PF01568"/>
    </source>
</evidence>
<evidence type="ECO:0000256" key="2">
    <source>
        <dbReference type="ARBA" id="ARBA00023014"/>
    </source>
</evidence>
<dbReference type="SUPFAM" id="SSF50692">
    <property type="entry name" value="ADC-like"/>
    <property type="match status" value="1"/>
</dbReference>
<reference evidence="4 5" key="1">
    <citation type="submission" date="2018-08" db="EMBL/GenBank/DDBJ databases">
        <title>Meiothermus luteus KCTC 52599 genome sequencing project.</title>
        <authorList>
            <person name="Da Costa M.S."/>
            <person name="Albuquerque L."/>
            <person name="Raposo P."/>
            <person name="Froufe H.J.C."/>
            <person name="Barroso C.S."/>
            <person name="Egas C."/>
        </authorList>
    </citation>
    <scope>NUCLEOTIDE SEQUENCE [LARGE SCALE GENOMIC DNA]</scope>
    <source>
        <strain evidence="4 5">KCTC 52599</strain>
    </source>
</reference>
<dbReference type="EMBL" id="QWKZ01000077">
    <property type="protein sequence ID" value="RIH83604.1"/>
    <property type="molecule type" value="Genomic_DNA"/>
</dbReference>
<dbReference type="InterPro" id="IPR050612">
    <property type="entry name" value="Prok_Mopterin_Oxidored"/>
</dbReference>
<dbReference type="PANTHER" id="PTHR43742">
    <property type="entry name" value="TRIMETHYLAMINE-N-OXIDE REDUCTASE"/>
    <property type="match status" value="1"/>
</dbReference>
<keyword evidence="1" id="KW-0408">Iron</keyword>
<evidence type="ECO:0000313" key="5">
    <source>
        <dbReference type="Proteomes" id="UP000265800"/>
    </source>
</evidence>
<name>A0A399EG08_9DEIN</name>
<dbReference type="Proteomes" id="UP000265800">
    <property type="component" value="Unassembled WGS sequence"/>
</dbReference>
<dbReference type="GO" id="GO:0016491">
    <property type="term" value="F:oxidoreductase activity"/>
    <property type="evidence" value="ECO:0007669"/>
    <property type="project" value="UniProtKB-KW"/>
</dbReference>
<dbReference type="Pfam" id="PF01568">
    <property type="entry name" value="Molydop_binding"/>
    <property type="match status" value="1"/>
</dbReference>
<gene>
    <name evidence="4" type="primary">dmsA</name>
    <name evidence="4" type="ORF">Mlute_02156</name>
</gene>
<evidence type="ECO:0000256" key="1">
    <source>
        <dbReference type="ARBA" id="ARBA00023004"/>
    </source>
</evidence>
<dbReference type="GO" id="GO:0051536">
    <property type="term" value="F:iron-sulfur cluster binding"/>
    <property type="evidence" value="ECO:0007669"/>
    <property type="project" value="UniProtKB-KW"/>
</dbReference>
<keyword evidence="5" id="KW-1185">Reference proteome</keyword>
<accession>A0A399EG08</accession>
<dbReference type="InterPro" id="IPR006657">
    <property type="entry name" value="MoPterin_dinucl-bd_dom"/>
</dbReference>
<dbReference type="PANTHER" id="PTHR43742:SF6">
    <property type="entry name" value="OXIDOREDUCTASE YYAE-RELATED"/>
    <property type="match status" value="1"/>
</dbReference>
<keyword evidence="2" id="KW-0411">Iron-sulfur</keyword>
<proteinExistence type="predicted"/>
<feature type="domain" description="Molybdopterin dinucleotide-binding" evidence="3">
    <location>
        <begin position="7"/>
        <end position="89"/>
    </location>
</feature>
<protein>
    <submittedName>
        <fullName evidence="4">Dimethyl sulfoxide reductase DmsA</fullName>
        <ecNumber evidence="4">1.8.5.3</ecNumber>
    </submittedName>
</protein>
<dbReference type="InterPro" id="IPR009010">
    <property type="entry name" value="Asp_de-COase-like_dom_sf"/>
</dbReference>
<comment type="caution">
    <text evidence="4">The sequence shown here is derived from an EMBL/GenBank/DDBJ whole genome shotgun (WGS) entry which is preliminary data.</text>
</comment>
<keyword evidence="4" id="KW-0560">Oxidoreductase</keyword>
<dbReference type="AlphaFoldDB" id="A0A399EG08"/>
<evidence type="ECO:0000313" key="4">
    <source>
        <dbReference type="EMBL" id="RIH83604.1"/>
    </source>
</evidence>